<dbReference type="InterPro" id="IPR032093">
    <property type="entry name" value="PhoD_N"/>
</dbReference>
<evidence type="ECO:0000313" key="4">
    <source>
        <dbReference type="Proteomes" id="UP001597327"/>
    </source>
</evidence>
<gene>
    <name evidence="3" type="ORF">ACFSC7_11860</name>
</gene>
<proteinExistence type="predicted"/>
<dbReference type="InterPro" id="IPR019546">
    <property type="entry name" value="TAT_signal_bac_arc"/>
</dbReference>
<evidence type="ECO:0000259" key="2">
    <source>
        <dbReference type="Pfam" id="PF16655"/>
    </source>
</evidence>
<dbReference type="Gene3D" id="3.60.21.70">
    <property type="entry name" value="PhoD-like phosphatase"/>
    <property type="match status" value="1"/>
</dbReference>
<evidence type="ECO:0000313" key="3">
    <source>
        <dbReference type="EMBL" id="MFD1696214.1"/>
    </source>
</evidence>
<dbReference type="Pfam" id="PF16655">
    <property type="entry name" value="PhoD_N"/>
    <property type="match status" value="1"/>
</dbReference>
<name>A0ABW4JY69_9HYPH</name>
<dbReference type="InterPro" id="IPR052900">
    <property type="entry name" value="Phospholipid_Metab_Enz"/>
</dbReference>
<organism evidence="3 4">
    <name type="scientific">Roseibium aestuarii</name>
    <dbReference type="NCBI Taxonomy" id="2600299"/>
    <lineage>
        <taxon>Bacteria</taxon>
        <taxon>Pseudomonadati</taxon>
        <taxon>Pseudomonadota</taxon>
        <taxon>Alphaproteobacteria</taxon>
        <taxon>Hyphomicrobiales</taxon>
        <taxon>Stappiaceae</taxon>
        <taxon>Roseibium</taxon>
    </lineage>
</organism>
<accession>A0ABW4JY69</accession>
<dbReference type="Gene3D" id="2.60.40.380">
    <property type="entry name" value="Purple acid phosphatase-like, N-terminal"/>
    <property type="match status" value="1"/>
</dbReference>
<dbReference type="PANTHER" id="PTHR43606:SF2">
    <property type="entry name" value="ALKALINE PHOSPHATASE FAMILY PROTEIN (AFU_ORTHOLOGUE AFUA_5G03860)"/>
    <property type="match status" value="1"/>
</dbReference>
<dbReference type="EMBL" id="JBHUFA010000004">
    <property type="protein sequence ID" value="MFD1696214.1"/>
    <property type="molecule type" value="Genomic_DNA"/>
</dbReference>
<dbReference type="PANTHER" id="PTHR43606">
    <property type="entry name" value="PHOSPHATASE, PUTATIVE (AFU_ORTHOLOGUE AFUA_6G08710)-RELATED"/>
    <property type="match status" value="1"/>
</dbReference>
<dbReference type="Proteomes" id="UP001597327">
    <property type="component" value="Unassembled WGS sequence"/>
</dbReference>
<dbReference type="Pfam" id="PF09423">
    <property type="entry name" value="PhoD"/>
    <property type="match status" value="1"/>
</dbReference>
<reference evidence="4" key="1">
    <citation type="journal article" date="2019" name="Int. J. Syst. Evol. Microbiol.">
        <title>The Global Catalogue of Microorganisms (GCM) 10K type strain sequencing project: providing services to taxonomists for standard genome sequencing and annotation.</title>
        <authorList>
            <consortium name="The Broad Institute Genomics Platform"/>
            <consortium name="The Broad Institute Genome Sequencing Center for Infectious Disease"/>
            <person name="Wu L."/>
            <person name="Ma J."/>
        </authorList>
    </citation>
    <scope>NUCLEOTIDE SEQUENCE [LARGE SCALE GENOMIC DNA]</scope>
    <source>
        <strain evidence="4">JCM 3369</strain>
    </source>
</reference>
<dbReference type="InterPro" id="IPR018946">
    <property type="entry name" value="PhoD-like_MPP"/>
</dbReference>
<evidence type="ECO:0000259" key="1">
    <source>
        <dbReference type="Pfam" id="PF09423"/>
    </source>
</evidence>
<keyword evidence="4" id="KW-1185">Reference proteome</keyword>
<feature type="domain" description="Phospholipase D N-terminal" evidence="2">
    <location>
        <begin position="51"/>
        <end position="155"/>
    </location>
</feature>
<dbReference type="InterPro" id="IPR029052">
    <property type="entry name" value="Metallo-depent_PP-like"/>
</dbReference>
<dbReference type="NCBIfam" id="TIGR01409">
    <property type="entry name" value="TAT_signal_seq"/>
    <property type="match status" value="1"/>
</dbReference>
<dbReference type="SUPFAM" id="SSF56300">
    <property type="entry name" value="Metallo-dependent phosphatases"/>
    <property type="match status" value="1"/>
</dbReference>
<feature type="domain" description="PhoD-like phosphatase metallophosphatase" evidence="1">
    <location>
        <begin position="167"/>
        <end position="496"/>
    </location>
</feature>
<dbReference type="CDD" id="cd07389">
    <property type="entry name" value="MPP_PhoD"/>
    <property type="match status" value="1"/>
</dbReference>
<protein>
    <submittedName>
        <fullName evidence="3">Alkaline phosphatase D family protein</fullName>
    </submittedName>
</protein>
<comment type="caution">
    <text evidence="3">The sequence shown here is derived from an EMBL/GenBank/DDBJ whole genome shotgun (WGS) entry which is preliminary data.</text>
</comment>
<dbReference type="RefSeq" id="WP_188318886.1">
    <property type="nucleotide sequence ID" value="NZ_JBHUFA010000004.1"/>
</dbReference>
<sequence length="527" mass="57027">MCPTSSSSTFASLDRRRFLTRTSAAGAAASLPWIFPEAGNAGEGPAPAFSLGVASGSPTATSVVLWTRLIFPAPKADPFSFAPVALPALPERLDVEWVVARDAQLSDVVARGLAQADAALGHSVHVEVTDLAPATTYHYGFRCAGEASPVGRTRTAPSADMDVELRLALASCQQYEHGYYAAFRHMAGQPLDAVLHLGDYIYEKSWGKGHVRRHGTGVPSTLGEYRDRYALYKSDPDLQAAHAAFPWLVIWDDHEVMDNYSADRAPNDRDPARFLERRRAAYQAWYEHMPVPPLSAQQLADLDFSTLAIHGHHRFGGQLDLVLLDSRQYRSVQPADAVEAAGPARTMLGAAQEAWLDETLQQAHGRWTVIAQPTLLSERDLAPGEAARYNLDGWDGYRAARQRLLDSVRAAGLRNPVIVGGDLHAFYAADVPESFDGEPGRTLASEVVVGSITSDGPSEATIATALAENPHLRFASGRHHGYAVLVLAADAARVDLMAVDDRKDQRSDCAVFQRLSIAEGHPGIVIG</sequence>
<dbReference type="InterPro" id="IPR038607">
    <property type="entry name" value="PhoD-like_sf"/>
</dbReference>
<dbReference type="InterPro" id="IPR006311">
    <property type="entry name" value="TAT_signal"/>
</dbReference>
<dbReference type="PROSITE" id="PS51318">
    <property type="entry name" value="TAT"/>
    <property type="match status" value="1"/>
</dbReference>